<dbReference type="SMART" id="SM00448">
    <property type="entry name" value="REC"/>
    <property type="match status" value="1"/>
</dbReference>
<dbReference type="PANTHER" id="PTHR44591">
    <property type="entry name" value="STRESS RESPONSE REGULATOR PROTEIN 1"/>
    <property type="match status" value="1"/>
</dbReference>
<sequence length="131" mass="15010">MRCNKVLNIMTPSISLLVVEDEPLLRLDIVDFLRQEGFVVWEADNAARAIDTLVEHQEIRLLLTDVDMPGAMDGIKLAAYARDRWPPLKIIVVSGYRTVQTDEIPAESRFISKPYDPRRIVRTINKMLDFG</sequence>
<protein>
    <submittedName>
        <fullName evidence="4">Response regulator</fullName>
    </submittedName>
</protein>
<evidence type="ECO:0000259" key="3">
    <source>
        <dbReference type="PROSITE" id="PS50110"/>
    </source>
</evidence>
<dbReference type="PROSITE" id="PS50110">
    <property type="entry name" value="RESPONSE_REGULATORY"/>
    <property type="match status" value="1"/>
</dbReference>
<dbReference type="InterPro" id="IPR050595">
    <property type="entry name" value="Bact_response_regulator"/>
</dbReference>
<evidence type="ECO:0000256" key="1">
    <source>
        <dbReference type="ARBA" id="ARBA00022553"/>
    </source>
</evidence>
<accession>A0A370KG47</accession>
<dbReference type="SUPFAM" id="SSF52172">
    <property type="entry name" value="CheY-like"/>
    <property type="match status" value="1"/>
</dbReference>
<keyword evidence="1 2" id="KW-0597">Phosphoprotein</keyword>
<proteinExistence type="predicted"/>
<evidence type="ECO:0000313" key="5">
    <source>
        <dbReference type="Proteomes" id="UP000254939"/>
    </source>
</evidence>
<dbReference type="Proteomes" id="UP000254939">
    <property type="component" value="Unassembled WGS sequence"/>
</dbReference>
<dbReference type="Gene3D" id="3.40.50.2300">
    <property type="match status" value="1"/>
</dbReference>
<dbReference type="AlphaFoldDB" id="A0A370KG47"/>
<dbReference type="OrthoDB" id="9784719at2"/>
<dbReference type="Pfam" id="PF00072">
    <property type="entry name" value="Response_reg"/>
    <property type="match status" value="1"/>
</dbReference>
<name>A0A370KG47_9HYPH</name>
<reference evidence="4 5" key="1">
    <citation type="submission" date="2017-03" db="EMBL/GenBank/DDBJ databases">
        <title>Genome analysis of Rhizobial strains effectives or ineffectives for nitrogen fixation isolated from bean seeds.</title>
        <authorList>
            <person name="Peralta H."/>
            <person name="Aguilar-Vera A."/>
            <person name="Mora Y."/>
            <person name="Vargas-Lagunas C."/>
            <person name="Girard L."/>
            <person name="Mora J."/>
        </authorList>
    </citation>
    <scope>NUCLEOTIDE SEQUENCE [LARGE SCALE GENOMIC DNA]</scope>
    <source>
        <strain evidence="4 5">CCGM3</strain>
    </source>
</reference>
<gene>
    <name evidence="4" type="ORF">B5K06_30080</name>
</gene>
<dbReference type="EMBL" id="NAAC01000043">
    <property type="protein sequence ID" value="RDJ03249.1"/>
    <property type="molecule type" value="Genomic_DNA"/>
</dbReference>
<comment type="caution">
    <text evidence="4">The sequence shown here is derived from an EMBL/GenBank/DDBJ whole genome shotgun (WGS) entry which is preliminary data.</text>
</comment>
<dbReference type="InterPro" id="IPR011006">
    <property type="entry name" value="CheY-like_superfamily"/>
</dbReference>
<dbReference type="GO" id="GO:0000160">
    <property type="term" value="P:phosphorelay signal transduction system"/>
    <property type="evidence" value="ECO:0007669"/>
    <property type="project" value="InterPro"/>
</dbReference>
<feature type="domain" description="Response regulatory" evidence="3">
    <location>
        <begin position="15"/>
        <end position="128"/>
    </location>
</feature>
<evidence type="ECO:0000313" key="4">
    <source>
        <dbReference type="EMBL" id="RDJ03249.1"/>
    </source>
</evidence>
<evidence type="ECO:0000256" key="2">
    <source>
        <dbReference type="PROSITE-ProRule" id="PRU00169"/>
    </source>
</evidence>
<dbReference type="InterPro" id="IPR001789">
    <property type="entry name" value="Sig_transdc_resp-reg_receiver"/>
</dbReference>
<feature type="modified residue" description="4-aspartylphosphate" evidence="2">
    <location>
        <position position="65"/>
    </location>
</feature>
<dbReference type="PANTHER" id="PTHR44591:SF21">
    <property type="entry name" value="TWO-COMPONENT RESPONSE REGULATOR"/>
    <property type="match status" value="1"/>
</dbReference>
<organism evidence="4 5">
    <name type="scientific">Rhizobium grahamii</name>
    <dbReference type="NCBI Taxonomy" id="1120045"/>
    <lineage>
        <taxon>Bacteria</taxon>
        <taxon>Pseudomonadati</taxon>
        <taxon>Pseudomonadota</taxon>
        <taxon>Alphaproteobacteria</taxon>
        <taxon>Hyphomicrobiales</taxon>
        <taxon>Rhizobiaceae</taxon>
        <taxon>Rhizobium/Agrobacterium group</taxon>
        <taxon>Rhizobium</taxon>
    </lineage>
</organism>